<evidence type="ECO:0000313" key="3">
    <source>
        <dbReference type="EMBL" id="EOR93508.1"/>
    </source>
</evidence>
<feature type="domain" description="XdhC- CoxI" evidence="1">
    <location>
        <begin position="16"/>
        <end position="81"/>
    </location>
</feature>
<protein>
    <submittedName>
        <fullName evidence="3">Xanthine and CO dehydrogenase maturation factor, XdhC/CoxF family</fullName>
    </submittedName>
</protein>
<dbReference type="RefSeq" id="WP_016196559.1">
    <property type="nucleotide sequence ID" value="NZ_AQPN01000111.1"/>
</dbReference>
<evidence type="ECO:0000259" key="2">
    <source>
        <dbReference type="Pfam" id="PF13478"/>
    </source>
</evidence>
<dbReference type="Pfam" id="PF02625">
    <property type="entry name" value="XdhC_CoxI"/>
    <property type="match status" value="1"/>
</dbReference>
<dbReference type="InterPro" id="IPR003777">
    <property type="entry name" value="XdhC_CoxI"/>
</dbReference>
<dbReference type="Proteomes" id="UP000014174">
    <property type="component" value="Unassembled WGS sequence"/>
</dbReference>
<gene>
    <name evidence="3" type="ORF">ADIARSV_3330</name>
</gene>
<sequence length="375" mass="41013">MKEIRDILKAFSLADKEGKKTALATIVQVEGSSYRRAGARMLITDEGQLTGAISGGCLEGDALRKALLAISEQRNKLVTYDTTDEDDAKFGVQLGCNGIVHILFEPIDPAKANNAIQLLQELVKVRKDAVLVTLFSLNQTEQPGTSLLYRFDKILSSLPINLQQAILFDVQDAMQTKLSFLKNYEDQDAFIEFISPPVAVIIAGAGNDAIPLVEMTTLLGWHTTVLDGRPTHATPERFNKADQVLVVKPDEVLSKVNIDAQTVFVLMTHNYNYDLVLLAQLLQKNCAYIGTLGPAKKLDRMLEEIKANGQSLNEQHLSPVYGPVGLDIGAETAEEIALSIVAEIKSVLAGQSGIPLREKKQPIHARAINTMKLAQ</sequence>
<dbReference type="PANTHER" id="PTHR30388:SF6">
    <property type="entry name" value="XANTHINE DEHYDROGENASE SUBUNIT A-RELATED"/>
    <property type="match status" value="1"/>
</dbReference>
<dbReference type="STRING" id="1150600.ADIARSV_3330"/>
<evidence type="ECO:0000259" key="1">
    <source>
        <dbReference type="Pfam" id="PF02625"/>
    </source>
</evidence>
<reference evidence="3 4" key="1">
    <citation type="journal article" date="2013" name="Genome Announc.">
        <title>Draft Genome Sequence of Arcticibacter svalbardensis Strain MN12-7T, a Member of the Family Sphingobacteriaceae Isolated from an Arctic Soil Sample.</title>
        <authorList>
            <person name="Shivaji S."/>
            <person name="Ara S."/>
            <person name="Prasad S."/>
            <person name="Manasa B.P."/>
            <person name="Begum Z."/>
            <person name="Singh A."/>
            <person name="Kumar Pinnaka A."/>
        </authorList>
    </citation>
    <scope>NUCLEOTIDE SEQUENCE [LARGE SCALE GENOMIC DNA]</scope>
    <source>
        <strain evidence="3 4">MN12-7</strain>
    </source>
</reference>
<dbReference type="AlphaFoldDB" id="R9GP58"/>
<dbReference type="PATRIC" id="fig|1150600.3.peg.3299"/>
<dbReference type="InterPro" id="IPR027051">
    <property type="entry name" value="XdhC_Rossmann_dom"/>
</dbReference>
<organism evidence="3 4">
    <name type="scientific">Arcticibacter svalbardensis MN12-7</name>
    <dbReference type="NCBI Taxonomy" id="1150600"/>
    <lineage>
        <taxon>Bacteria</taxon>
        <taxon>Pseudomonadati</taxon>
        <taxon>Bacteroidota</taxon>
        <taxon>Sphingobacteriia</taxon>
        <taxon>Sphingobacteriales</taxon>
        <taxon>Sphingobacteriaceae</taxon>
        <taxon>Arcticibacter</taxon>
    </lineage>
</organism>
<keyword evidence="4" id="KW-1185">Reference proteome</keyword>
<dbReference type="OrthoDB" id="9773039at2"/>
<name>R9GP58_9SPHI</name>
<dbReference type="Gene3D" id="3.40.50.720">
    <property type="entry name" value="NAD(P)-binding Rossmann-like Domain"/>
    <property type="match status" value="1"/>
</dbReference>
<comment type="caution">
    <text evidence="3">The sequence shown here is derived from an EMBL/GenBank/DDBJ whole genome shotgun (WGS) entry which is preliminary data.</text>
</comment>
<proteinExistence type="predicted"/>
<dbReference type="EMBL" id="AQPN01000111">
    <property type="protein sequence ID" value="EOR93508.1"/>
    <property type="molecule type" value="Genomic_DNA"/>
</dbReference>
<dbReference type="eggNOG" id="COG1975">
    <property type="taxonomic scope" value="Bacteria"/>
</dbReference>
<feature type="domain" description="XdhC Rossmann" evidence="2">
    <location>
        <begin position="200"/>
        <end position="344"/>
    </location>
</feature>
<dbReference type="InterPro" id="IPR052698">
    <property type="entry name" value="MoCofactor_Util/Proc"/>
</dbReference>
<accession>R9GP58</accession>
<dbReference type="Pfam" id="PF13478">
    <property type="entry name" value="XdhC_C"/>
    <property type="match status" value="1"/>
</dbReference>
<evidence type="ECO:0000313" key="4">
    <source>
        <dbReference type="Proteomes" id="UP000014174"/>
    </source>
</evidence>
<dbReference type="PANTHER" id="PTHR30388">
    <property type="entry name" value="ALDEHYDE OXIDOREDUCTASE MOLYBDENUM COFACTOR ASSEMBLY PROTEIN"/>
    <property type="match status" value="1"/>
</dbReference>